<gene>
    <name evidence="3" type="ORF">FOZ62_022519</name>
</gene>
<evidence type="ECO:0000313" key="4">
    <source>
        <dbReference type="Proteomes" id="UP000574390"/>
    </source>
</evidence>
<evidence type="ECO:0000256" key="1">
    <source>
        <dbReference type="SAM" id="MobiDB-lite"/>
    </source>
</evidence>
<dbReference type="SUPFAM" id="SSF52218">
    <property type="entry name" value="Flavoproteins"/>
    <property type="match status" value="1"/>
</dbReference>
<dbReference type="InterPro" id="IPR008254">
    <property type="entry name" value="Flavodoxin/NO_synth"/>
</dbReference>
<evidence type="ECO:0000313" key="3">
    <source>
        <dbReference type="EMBL" id="KAF4729603.1"/>
    </source>
</evidence>
<dbReference type="AlphaFoldDB" id="A0A7J6S9Z6"/>
<dbReference type="InterPro" id="IPR029039">
    <property type="entry name" value="Flavoprotein-like_sf"/>
</dbReference>
<reference evidence="3 4" key="1">
    <citation type="submission" date="2020-04" db="EMBL/GenBank/DDBJ databases">
        <title>Perkinsus olseni comparative genomics.</title>
        <authorList>
            <person name="Bogema D.R."/>
        </authorList>
    </citation>
    <scope>NUCLEOTIDE SEQUENCE [LARGE SCALE GENOMIC DNA]</scope>
    <source>
        <strain evidence="3">ATCC PRA-205</strain>
    </source>
</reference>
<accession>A0A7J6S9Z6</accession>
<organism evidence="3 4">
    <name type="scientific">Perkinsus olseni</name>
    <name type="common">Perkinsus atlanticus</name>
    <dbReference type="NCBI Taxonomy" id="32597"/>
    <lineage>
        <taxon>Eukaryota</taxon>
        <taxon>Sar</taxon>
        <taxon>Alveolata</taxon>
        <taxon>Perkinsozoa</taxon>
        <taxon>Perkinsea</taxon>
        <taxon>Perkinsida</taxon>
        <taxon>Perkinsidae</taxon>
        <taxon>Perkinsus</taxon>
    </lineage>
</organism>
<dbReference type="GO" id="GO:0010181">
    <property type="term" value="F:FMN binding"/>
    <property type="evidence" value="ECO:0007669"/>
    <property type="project" value="InterPro"/>
</dbReference>
<feature type="non-terminal residue" evidence="3">
    <location>
        <position position="1"/>
    </location>
</feature>
<dbReference type="Gene3D" id="3.40.50.360">
    <property type="match status" value="1"/>
</dbReference>
<feature type="domain" description="Flavodoxin-like" evidence="2">
    <location>
        <begin position="1"/>
        <end position="51"/>
    </location>
</feature>
<dbReference type="Proteomes" id="UP000574390">
    <property type="component" value="Unassembled WGS sequence"/>
</dbReference>
<name>A0A7J6S9Z6_PEROL</name>
<evidence type="ECO:0000259" key="2">
    <source>
        <dbReference type="PROSITE" id="PS50902"/>
    </source>
</evidence>
<dbReference type="PROSITE" id="PS50902">
    <property type="entry name" value="FLAVODOXIN_LIKE"/>
    <property type="match status" value="1"/>
</dbReference>
<feature type="non-terminal residue" evidence="3">
    <location>
        <position position="135"/>
    </location>
</feature>
<feature type="region of interest" description="Disordered" evidence="1">
    <location>
        <begin position="62"/>
        <end position="100"/>
    </location>
</feature>
<sequence>SSYHHFCGAAVALEKALQRAGTVKVAPTGLGDDQAEDKFETGFEQWTPAVWPALDAPQDEIVEDPTALPPSPYSVTEAAPPPIDVVDSATLPSSSPPGTFPLRVASNTRLTPEGYDRVVNHVCLGVYEGIDGRPH</sequence>
<comment type="caution">
    <text evidence="3">The sequence shown here is derived from an EMBL/GenBank/DDBJ whole genome shotgun (WGS) entry which is preliminary data.</text>
</comment>
<dbReference type="EMBL" id="JABANM010016343">
    <property type="protein sequence ID" value="KAF4729603.1"/>
    <property type="molecule type" value="Genomic_DNA"/>
</dbReference>
<dbReference type="Pfam" id="PF00258">
    <property type="entry name" value="Flavodoxin_1"/>
    <property type="match status" value="1"/>
</dbReference>
<protein>
    <recommendedName>
        <fullName evidence="2">Flavodoxin-like domain-containing protein</fullName>
    </recommendedName>
</protein>
<proteinExistence type="predicted"/>